<dbReference type="OrthoDB" id="5846626at2759"/>
<dbReference type="Proteomes" id="UP000050761">
    <property type="component" value="Unassembled WGS sequence"/>
</dbReference>
<dbReference type="EMBL" id="UZAH01033829">
    <property type="protein sequence ID" value="VDP31530.1"/>
    <property type="molecule type" value="Genomic_DNA"/>
</dbReference>
<gene>
    <name evidence="2" type="ORF">HPBE_LOCUS22276</name>
</gene>
<reference evidence="4" key="2">
    <citation type="submission" date="2019-09" db="UniProtKB">
        <authorList>
            <consortium name="WormBaseParasite"/>
        </authorList>
    </citation>
    <scope>IDENTIFICATION</scope>
</reference>
<organism evidence="2">
    <name type="scientific">Heligmosomoides polygyrus</name>
    <name type="common">Parasitic roundworm</name>
    <dbReference type="NCBI Taxonomy" id="6339"/>
    <lineage>
        <taxon>Eukaryota</taxon>
        <taxon>Metazoa</taxon>
        <taxon>Ecdysozoa</taxon>
        <taxon>Nematoda</taxon>
        <taxon>Chromadorea</taxon>
        <taxon>Rhabditida</taxon>
        <taxon>Rhabditina</taxon>
        <taxon>Rhabditomorpha</taxon>
        <taxon>Strongyloidea</taxon>
        <taxon>Heligmosomidae</taxon>
        <taxon>Heligmosomoides</taxon>
    </lineage>
</organism>
<evidence type="ECO:0000256" key="1">
    <source>
        <dbReference type="SAM" id="MobiDB-lite"/>
    </source>
</evidence>
<evidence type="ECO:0000313" key="4">
    <source>
        <dbReference type="WBParaSite" id="HPBE_0002228101-mRNA-1"/>
    </source>
</evidence>
<dbReference type="AlphaFoldDB" id="A0A3P8CLF4"/>
<keyword evidence="3" id="KW-1185">Reference proteome</keyword>
<feature type="region of interest" description="Disordered" evidence="1">
    <location>
        <begin position="25"/>
        <end position="51"/>
    </location>
</feature>
<dbReference type="WBParaSite" id="HPBE_0002228101-mRNA-1">
    <property type="protein sequence ID" value="HPBE_0002228101-mRNA-1"/>
    <property type="gene ID" value="HPBE_0002228101"/>
</dbReference>
<evidence type="ECO:0000313" key="2">
    <source>
        <dbReference type="EMBL" id="VDP31530.1"/>
    </source>
</evidence>
<evidence type="ECO:0000313" key="3">
    <source>
        <dbReference type="Proteomes" id="UP000050761"/>
    </source>
</evidence>
<protein>
    <submittedName>
        <fullName evidence="4">Ovule protein</fullName>
    </submittedName>
</protein>
<accession>A0A3P8CLF4</accession>
<reference evidence="2 3" key="1">
    <citation type="submission" date="2018-11" db="EMBL/GenBank/DDBJ databases">
        <authorList>
            <consortium name="Pathogen Informatics"/>
        </authorList>
    </citation>
    <scope>NUCLEOTIDE SEQUENCE [LARGE SCALE GENOMIC DNA]</scope>
</reference>
<proteinExistence type="predicted"/>
<sequence>MMPMKNRRSPLEGFDDISSMMRSIDGIQKPRFTTKRQTNSSPGGRFEGIRGTHLKSSEGLRKIKDGKYHEVIRILQYEVQRAPTVSSIFYQL</sequence>
<name>A0A3P8CLF4_HELPZ</name>